<accession>A0A9P3H7W8</accession>
<dbReference type="InterPro" id="IPR052980">
    <property type="entry name" value="Crinkler_effector"/>
</dbReference>
<reference evidence="6" key="2">
    <citation type="journal article" date="2022" name="Microbiol. Resour. Announc.">
        <title>Whole-Genome Sequence of Entomortierella parvispora E1425, a Mucoromycotan Fungus Associated with Burkholderiaceae-Related Endosymbiotic Bacteria.</title>
        <authorList>
            <person name="Herlambang A."/>
            <person name="Guo Y."/>
            <person name="Takashima Y."/>
            <person name="Narisawa K."/>
            <person name="Ohta H."/>
            <person name="Nishizawa T."/>
        </authorList>
    </citation>
    <scope>NUCLEOTIDE SEQUENCE</scope>
    <source>
        <strain evidence="6">E1425</strain>
    </source>
</reference>
<dbReference type="OrthoDB" id="19861at2759"/>
<comment type="caution">
    <text evidence="6">The sequence shown here is derived from an EMBL/GenBank/DDBJ whole genome shotgun (WGS) entry which is preliminary data.</text>
</comment>
<dbReference type="SUPFAM" id="SSF52540">
    <property type="entry name" value="P-loop containing nucleoside triphosphate hydrolases"/>
    <property type="match status" value="1"/>
</dbReference>
<dbReference type="PANTHER" id="PTHR33129">
    <property type="entry name" value="PROTEIN KINASE DOMAIN-CONTAINING PROTEIN-RELATED"/>
    <property type="match status" value="1"/>
</dbReference>
<organism evidence="6 7">
    <name type="scientific">Entomortierella parvispora</name>
    <dbReference type="NCBI Taxonomy" id="205924"/>
    <lineage>
        <taxon>Eukaryota</taxon>
        <taxon>Fungi</taxon>
        <taxon>Fungi incertae sedis</taxon>
        <taxon>Mucoromycota</taxon>
        <taxon>Mortierellomycotina</taxon>
        <taxon>Mortierellomycetes</taxon>
        <taxon>Mortierellales</taxon>
        <taxon>Mortierellaceae</taxon>
        <taxon>Entomortierella</taxon>
    </lineage>
</organism>
<evidence type="ECO:0000256" key="4">
    <source>
        <dbReference type="SAM" id="MobiDB-lite"/>
    </source>
</evidence>
<dbReference type="Pfam" id="PF20147">
    <property type="entry name" value="Crinkler"/>
    <property type="match status" value="1"/>
</dbReference>
<feature type="region of interest" description="Disordered" evidence="4">
    <location>
        <begin position="111"/>
        <end position="131"/>
    </location>
</feature>
<dbReference type="PANTHER" id="PTHR33129:SF1">
    <property type="entry name" value="ATP-BINDING PROTEIN"/>
    <property type="match status" value="1"/>
</dbReference>
<protein>
    <recommendedName>
        <fullName evidence="5">Crinkler effector protein N-terminal domain-containing protein</fullName>
    </recommendedName>
</protein>
<evidence type="ECO:0000256" key="1">
    <source>
        <dbReference type="ARBA" id="ARBA00004340"/>
    </source>
</evidence>
<evidence type="ECO:0000256" key="2">
    <source>
        <dbReference type="ARBA" id="ARBA00004613"/>
    </source>
</evidence>
<reference evidence="6" key="1">
    <citation type="submission" date="2021-11" db="EMBL/GenBank/DDBJ databases">
        <authorList>
            <person name="Herlambang A."/>
            <person name="Guo Y."/>
            <person name="Takashima Y."/>
            <person name="Nishizawa T."/>
        </authorList>
    </citation>
    <scope>NUCLEOTIDE SEQUENCE</scope>
    <source>
        <strain evidence="6">E1425</strain>
    </source>
</reference>
<evidence type="ECO:0000256" key="3">
    <source>
        <dbReference type="ARBA" id="ARBA00022525"/>
    </source>
</evidence>
<keyword evidence="7" id="KW-1185">Reference proteome</keyword>
<dbReference type="GO" id="GO:0005576">
    <property type="term" value="C:extracellular region"/>
    <property type="evidence" value="ECO:0007669"/>
    <property type="project" value="UniProtKB-SubCell"/>
</dbReference>
<dbReference type="InterPro" id="IPR045379">
    <property type="entry name" value="Crinkler_N"/>
</dbReference>
<dbReference type="Proteomes" id="UP000827284">
    <property type="component" value="Unassembled WGS sequence"/>
</dbReference>
<sequence length="528" mass="60178">MTVHFYCLFEGEYKSQAFKPKGISLSNEVDDLKRAIQKRIPKDRYKPEARYLILRHVSIPDGKDESPIMLSDVVIEMELKDPMKQLGALFPEDPDRAILILVCLPVPAQKKKKEKRNRDDDEERSAKKVRSSSRTIKRAIATAGFTEKVVAKGTYDISLLSSEERVRLLDALGQDVGKTETFISLFNTAIQLRHISANIEEMDRISAPGDARFPVIDSKDLYIRKSYQVLYKEILGHYERTDPHDPSARNQVIVTGTSGIGKSAFLLYFAIRLLVESAEDNPPIIIFHTKRRKACFAFGGCSSVRFGSIEEFMPFLILPDTWYLVDSSKDPELSLAKTIISVSPQTMSSEKYKLVDEKVPWRYYLGPWSLEELTDCWCKIARFQAIPLSLVEELYSEIGGIPTYVLETPTKILAKRTGTLQDAKSSSCQHVREALKNITGREVLFQYILQQKKALEFSSSLIHLWPSEDLVNYQLQWASKSIGDKVADQLDVDDLRPVLARLEKEGSVTRLLSEPFFLRESREVRLEI</sequence>
<keyword evidence="3" id="KW-0964">Secreted</keyword>
<dbReference type="GO" id="GO:0043657">
    <property type="term" value="C:host cell"/>
    <property type="evidence" value="ECO:0007669"/>
    <property type="project" value="UniProtKB-SubCell"/>
</dbReference>
<name>A0A9P3H7W8_9FUNG</name>
<dbReference type="InterPro" id="IPR027417">
    <property type="entry name" value="P-loop_NTPase"/>
</dbReference>
<dbReference type="EMBL" id="BQFW01000006">
    <property type="protein sequence ID" value="GJJ71774.1"/>
    <property type="molecule type" value="Genomic_DNA"/>
</dbReference>
<proteinExistence type="predicted"/>
<feature type="domain" description="Crinkler effector protein N-terminal" evidence="5">
    <location>
        <begin position="4"/>
        <end position="102"/>
    </location>
</feature>
<evidence type="ECO:0000259" key="5">
    <source>
        <dbReference type="Pfam" id="PF20147"/>
    </source>
</evidence>
<evidence type="ECO:0000313" key="7">
    <source>
        <dbReference type="Proteomes" id="UP000827284"/>
    </source>
</evidence>
<evidence type="ECO:0000313" key="6">
    <source>
        <dbReference type="EMBL" id="GJJ71774.1"/>
    </source>
</evidence>
<gene>
    <name evidence="6" type="ORF">EMPS_04131</name>
</gene>
<comment type="subcellular location">
    <subcellularLocation>
        <location evidence="1">Host cell</location>
    </subcellularLocation>
    <subcellularLocation>
        <location evidence="2">Secreted</location>
    </subcellularLocation>
</comment>
<dbReference type="AlphaFoldDB" id="A0A9P3H7W8"/>